<dbReference type="AlphaFoldDB" id="A0A8X6F7A8"/>
<feature type="region of interest" description="Disordered" evidence="1">
    <location>
        <begin position="1"/>
        <end position="24"/>
    </location>
</feature>
<evidence type="ECO:0000256" key="1">
    <source>
        <dbReference type="SAM" id="MobiDB-lite"/>
    </source>
</evidence>
<gene>
    <name evidence="2" type="ORF">TNCT_78101</name>
</gene>
<dbReference type="Proteomes" id="UP000887116">
    <property type="component" value="Unassembled WGS sequence"/>
</dbReference>
<protein>
    <submittedName>
        <fullName evidence="2">Uncharacterized protein</fullName>
    </submittedName>
</protein>
<proteinExistence type="predicted"/>
<reference evidence="2" key="1">
    <citation type="submission" date="2020-07" db="EMBL/GenBank/DDBJ databases">
        <title>Multicomponent nature underlies the extraordinary mechanical properties of spider dragline silk.</title>
        <authorList>
            <person name="Kono N."/>
            <person name="Nakamura H."/>
            <person name="Mori M."/>
            <person name="Yoshida Y."/>
            <person name="Ohtoshi R."/>
            <person name="Malay A.D."/>
            <person name="Moran D.A.P."/>
            <person name="Tomita M."/>
            <person name="Numata K."/>
            <person name="Arakawa K."/>
        </authorList>
    </citation>
    <scope>NUCLEOTIDE SEQUENCE</scope>
</reference>
<dbReference type="EMBL" id="BMAO01011259">
    <property type="protein sequence ID" value="GFQ72367.1"/>
    <property type="molecule type" value="Genomic_DNA"/>
</dbReference>
<sequence>MGRIRGLEKLMPKREKREKRKQGTSNKILSVKLFQVESVKRVGKKRLKTAKDRYYERRMIQVKKSPSEYEVKKSTDLALLFMMLQCL</sequence>
<evidence type="ECO:0000313" key="3">
    <source>
        <dbReference type="Proteomes" id="UP000887116"/>
    </source>
</evidence>
<organism evidence="2 3">
    <name type="scientific">Trichonephila clavata</name>
    <name type="common">Joro spider</name>
    <name type="synonym">Nephila clavata</name>
    <dbReference type="NCBI Taxonomy" id="2740835"/>
    <lineage>
        <taxon>Eukaryota</taxon>
        <taxon>Metazoa</taxon>
        <taxon>Ecdysozoa</taxon>
        <taxon>Arthropoda</taxon>
        <taxon>Chelicerata</taxon>
        <taxon>Arachnida</taxon>
        <taxon>Araneae</taxon>
        <taxon>Araneomorphae</taxon>
        <taxon>Entelegynae</taxon>
        <taxon>Araneoidea</taxon>
        <taxon>Nephilidae</taxon>
        <taxon>Trichonephila</taxon>
    </lineage>
</organism>
<dbReference type="OrthoDB" id="6439774at2759"/>
<keyword evidence="3" id="KW-1185">Reference proteome</keyword>
<comment type="caution">
    <text evidence="2">The sequence shown here is derived from an EMBL/GenBank/DDBJ whole genome shotgun (WGS) entry which is preliminary data.</text>
</comment>
<accession>A0A8X6F7A8</accession>
<evidence type="ECO:0000313" key="2">
    <source>
        <dbReference type="EMBL" id="GFQ72367.1"/>
    </source>
</evidence>
<name>A0A8X6F7A8_TRICU</name>
<feature type="compositionally biased region" description="Basic and acidic residues" evidence="1">
    <location>
        <begin position="1"/>
        <end position="15"/>
    </location>
</feature>